<proteinExistence type="predicted"/>
<evidence type="ECO:0000313" key="4">
    <source>
        <dbReference type="EMBL" id="PWB02281.1"/>
    </source>
</evidence>
<gene>
    <name evidence="4" type="ORF">C5O23_07435</name>
</gene>
<feature type="domain" description="Outer membrane protein beta-barrel" evidence="3">
    <location>
        <begin position="247"/>
        <end position="377"/>
    </location>
</feature>
<feature type="compositionally biased region" description="Polar residues" evidence="1">
    <location>
        <begin position="157"/>
        <end position="169"/>
    </location>
</feature>
<accession>A0A2V1IPW3</accession>
<sequence length="423" mass="45765">MNNDNWLDDIRNKMTDFELDEPSGLWERIETHLSDRQQITPINRSGRRRAIVLPWLAAASLLTAVMLSGLYFFKPESKVDMSAVRLAKDVSDNTLISPVNSEQNLAQTLPQSIGNRISRANALTAAVCQASQSSSAAQLTDDEPANQNPAGKDNENAENSETSPSADNACNRINTEYAESTVSASDSHNVRERVSVGIFTSGSIGNGMSGPSNNSGNKSLSGLMSDPTKNPDDGPVVQSQAPESGSSNTRNSKMQHHQPIRVGLTVAYPISPRLSLESGLTYSRLRSDVDATEANISFSGEQTLHYIGIPLNLKCRLASVNRLEFYASAGILAEKCVVGKLSGHKFINDQAGAEENTDIHEKRLQWSLNAAAGAQLSITPDLGIFIEPGISYYPDNGSDISSIYKDRPLNFNLNLGLRLTLGK</sequence>
<dbReference type="RefSeq" id="WP_107032314.1">
    <property type="nucleotide sequence ID" value="NZ_CAOLYA010000003.1"/>
</dbReference>
<reference evidence="5" key="1">
    <citation type="submission" date="2018-02" db="EMBL/GenBank/DDBJ databases">
        <authorList>
            <person name="Clavel T."/>
            <person name="Strowig T."/>
        </authorList>
    </citation>
    <scope>NUCLEOTIDE SEQUENCE [LARGE SCALE GENOMIC DNA]</scope>
    <source>
        <strain evidence="5">DSM 103720</strain>
    </source>
</reference>
<keyword evidence="2" id="KW-0812">Transmembrane</keyword>
<dbReference type="InterPro" id="IPR011250">
    <property type="entry name" value="OMP/PagP_B-barrel"/>
</dbReference>
<keyword evidence="2" id="KW-0472">Membrane</keyword>
<organism evidence="4 5">
    <name type="scientific">Duncaniella muris</name>
    <dbReference type="NCBI Taxonomy" id="2094150"/>
    <lineage>
        <taxon>Bacteria</taxon>
        <taxon>Pseudomonadati</taxon>
        <taxon>Bacteroidota</taxon>
        <taxon>Bacteroidia</taxon>
        <taxon>Bacteroidales</taxon>
        <taxon>Muribaculaceae</taxon>
        <taxon>Duncaniella</taxon>
    </lineage>
</organism>
<dbReference type="InterPro" id="IPR025665">
    <property type="entry name" value="Beta-barrel_OMP_2"/>
</dbReference>
<comment type="caution">
    <text evidence="4">The sequence shown here is derived from an EMBL/GenBank/DDBJ whole genome shotgun (WGS) entry which is preliminary data.</text>
</comment>
<dbReference type="AlphaFoldDB" id="A0A2V1IPW3"/>
<feature type="transmembrane region" description="Helical" evidence="2">
    <location>
        <begin position="52"/>
        <end position="73"/>
    </location>
</feature>
<name>A0A2V1IPW3_9BACT</name>
<dbReference type="SUPFAM" id="SSF56925">
    <property type="entry name" value="OMPA-like"/>
    <property type="match status" value="1"/>
</dbReference>
<evidence type="ECO:0000256" key="1">
    <source>
        <dbReference type="SAM" id="MobiDB-lite"/>
    </source>
</evidence>
<evidence type="ECO:0000256" key="2">
    <source>
        <dbReference type="SAM" id="Phobius"/>
    </source>
</evidence>
<feature type="compositionally biased region" description="Low complexity" evidence="1">
    <location>
        <begin position="209"/>
        <end position="225"/>
    </location>
</feature>
<keyword evidence="2" id="KW-1133">Transmembrane helix</keyword>
<protein>
    <recommendedName>
        <fullName evidence="3">Outer membrane protein beta-barrel domain-containing protein</fullName>
    </recommendedName>
</protein>
<dbReference type="Pfam" id="PF13568">
    <property type="entry name" value="OMP_b-brl_2"/>
    <property type="match status" value="1"/>
</dbReference>
<feature type="region of interest" description="Disordered" evidence="1">
    <location>
        <begin position="201"/>
        <end position="257"/>
    </location>
</feature>
<keyword evidence="5" id="KW-1185">Reference proteome</keyword>
<evidence type="ECO:0000313" key="5">
    <source>
        <dbReference type="Proteomes" id="UP000244905"/>
    </source>
</evidence>
<feature type="region of interest" description="Disordered" evidence="1">
    <location>
        <begin position="134"/>
        <end position="169"/>
    </location>
</feature>
<dbReference type="EMBL" id="PUEC01000014">
    <property type="protein sequence ID" value="PWB02281.1"/>
    <property type="molecule type" value="Genomic_DNA"/>
</dbReference>
<feature type="compositionally biased region" description="Polar residues" evidence="1">
    <location>
        <begin position="237"/>
        <end position="252"/>
    </location>
</feature>
<evidence type="ECO:0000259" key="3">
    <source>
        <dbReference type="Pfam" id="PF13568"/>
    </source>
</evidence>
<dbReference type="Proteomes" id="UP000244905">
    <property type="component" value="Unassembled WGS sequence"/>
</dbReference>
<dbReference type="GeneID" id="82526175"/>